<gene>
    <name evidence="1" type="ORF">MNB_SV-12-530</name>
</gene>
<reference evidence="1" key="1">
    <citation type="submission" date="2016-10" db="EMBL/GenBank/DDBJ databases">
        <authorList>
            <person name="de Groot N.N."/>
        </authorList>
    </citation>
    <scope>NUCLEOTIDE SEQUENCE</scope>
</reference>
<dbReference type="Gene3D" id="3.40.50.10860">
    <property type="entry name" value="Leucine Dehydrogenase, chain A, domain 1"/>
    <property type="match status" value="1"/>
</dbReference>
<accession>A0A1W1CNU9</accession>
<evidence type="ECO:0000313" key="1">
    <source>
        <dbReference type="EMBL" id="SFV67415.1"/>
    </source>
</evidence>
<dbReference type="InterPro" id="IPR046346">
    <property type="entry name" value="Aminoacid_DH-like_N_sf"/>
</dbReference>
<name>A0A1W1CNU9_9ZZZZ</name>
<sequence length="154" mass="17614">MEPEEIRPDTELCTIIGHNAQTGDRRKYFNKILKESGINATAIALNIKAEHFAVAMKNVAQSKVTRMIIEPEFQAEAMQYCDELNERAKVRGLVGFVEVVDGKIMGYNLDVDIDNLLENPELFDNKMLLAIRMMLLAERWYKTKVDLDKIPIIV</sequence>
<dbReference type="AlphaFoldDB" id="A0A1W1CNU9"/>
<protein>
    <submittedName>
        <fullName evidence="1">Uncharacterized protein</fullName>
    </submittedName>
</protein>
<proteinExistence type="predicted"/>
<organism evidence="1">
    <name type="scientific">hydrothermal vent metagenome</name>
    <dbReference type="NCBI Taxonomy" id="652676"/>
    <lineage>
        <taxon>unclassified sequences</taxon>
        <taxon>metagenomes</taxon>
        <taxon>ecological metagenomes</taxon>
    </lineage>
</organism>
<dbReference type="SUPFAM" id="SSF53223">
    <property type="entry name" value="Aminoacid dehydrogenase-like, N-terminal domain"/>
    <property type="match status" value="1"/>
</dbReference>
<dbReference type="EMBL" id="FPHE01000161">
    <property type="protein sequence ID" value="SFV67415.1"/>
    <property type="molecule type" value="Genomic_DNA"/>
</dbReference>